<evidence type="ECO:0000256" key="2">
    <source>
        <dbReference type="ARBA" id="ARBA00023027"/>
    </source>
</evidence>
<evidence type="ECO:0000259" key="3">
    <source>
        <dbReference type="Pfam" id="PF02826"/>
    </source>
</evidence>
<dbReference type="PANTHER" id="PTHR43333">
    <property type="entry name" value="2-HACID_DH_C DOMAIN-CONTAINING PROTEIN"/>
    <property type="match status" value="1"/>
</dbReference>
<evidence type="ECO:0000313" key="7">
    <source>
        <dbReference type="Proteomes" id="UP001245370"/>
    </source>
</evidence>
<dbReference type="InterPro" id="IPR036291">
    <property type="entry name" value="NAD(P)-bd_dom_sf"/>
</dbReference>
<dbReference type="EC" id="1.1.1.81" evidence="5"/>
<dbReference type="InterPro" id="IPR006140">
    <property type="entry name" value="D-isomer_DH_NAD-bd"/>
</dbReference>
<gene>
    <name evidence="5" type="ORF">GGQ86_001737</name>
    <name evidence="4" type="ORF">XFLAVUS301_12230</name>
</gene>
<comment type="caution">
    <text evidence="4">The sequence shown here is derived from an EMBL/GenBank/DDBJ whole genome shotgun (WGS) entry which is preliminary data.</text>
</comment>
<protein>
    <submittedName>
        <fullName evidence="4">Glyoxylate/hydroxypyruvate reductase A</fullName>
        <ecNumber evidence="5">1.1.1.79</ecNumber>
        <ecNumber evidence="5">1.1.1.81</ecNumber>
    </submittedName>
</protein>
<evidence type="ECO:0000313" key="6">
    <source>
        <dbReference type="Proteomes" id="UP001144397"/>
    </source>
</evidence>
<dbReference type="Pfam" id="PF02826">
    <property type="entry name" value="2-Hacid_dh_C"/>
    <property type="match status" value="1"/>
</dbReference>
<dbReference type="GeneID" id="95762017"/>
<reference evidence="4" key="1">
    <citation type="submission" date="2022-12" db="EMBL/GenBank/DDBJ databases">
        <title>Reference genome sequencing for broad-spectrum identification of bacterial and archaeal isolates by mass spectrometry.</title>
        <authorList>
            <person name="Sekiguchi Y."/>
            <person name="Tourlousse D.M."/>
        </authorList>
    </citation>
    <scope>NUCLEOTIDE SEQUENCE</scope>
    <source>
        <strain evidence="4">301</strain>
    </source>
</reference>
<proteinExistence type="predicted"/>
<dbReference type="Proteomes" id="UP001245370">
    <property type="component" value="Unassembled WGS sequence"/>
</dbReference>
<sequence length="320" mass="34528">MTGRDSRGALVFYSAFDDAVEWKAALQAAMPGLDVRIADVATGAVDGDPTDVRYALVWKPPQGFFARFPNLGLVINLGAGVDALVARDDLPNVPITRLSDPNMSQMMASFVLFCVLRHAREIPTFERAQREGRWHYVHPRTAGEIRVGVLGLGELGSTAALELVRHGFDVRGWSRSPKQLEGVKTFNGSGELPGFLAEADILVVMLPLTGETRHLLDAGRLALLPKGAKFINVARGPVVDEAALIAALRSGAISEATLDVFEVEPLPPESPLWGMENVLVTPHLASIAIPASASAQIAENIRRVEEGEEVQNRVDPARGY</sequence>
<dbReference type="RefSeq" id="WP_281806165.1">
    <property type="nucleotide sequence ID" value="NZ_BSDO01000001.1"/>
</dbReference>
<dbReference type="SUPFAM" id="SSF51735">
    <property type="entry name" value="NAD(P)-binding Rossmann-fold domains"/>
    <property type="match status" value="1"/>
</dbReference>
<dbReference type="EMBL" id="JAVDPY010000002">
    <property type="protein sequence ID" value="MDR6333273.1"/>
    <property type="molecule type" value="Genomic_DNA"/>
</dbReference>
<evidence type="ECO:0000313" key="5">
    <source>
        <dbReference type="EMBL" id="MDR6333273.1"/>
    </source>
</evidence>
<feature type="domain" description="D-isomer specific 2-hydroxyacid dehydrogenase NAD-binding" evidence="3">
    <location>
        <begin position="114"/>
        <end position="285"/>
    </location>
</feature>
<dbReference type="AlphaFoldDB" id="A0A9W6CLQ4"/>
<evidence type="ECO:0000313" key="4">
    <source>
        <dbReference type="EMBL" id="GLI21549.1"/>
    </source>
</evidence>
<keyword evidence="2" id="KW-0520">NAD</keyword>
<dbReference type="Gene3D" id="3.40.50.720">
    <property type="entry name" value="NAD(P)-binding Rossmann-like Domain"/>
    <property type="match status" value="2"/>
</dbReference>
<dbReference type="GO" id="GO:0030267">
    <property type="term" value="F:glyoxylate reductase (NADPH) activity"/>
    <property type="evidence" value="ECO:0007669"/>
    <property type="project" value="UniProtKB-EC"/>
</dbReference>
<keyword evidence="7" id="KW-1185">Reference proteome</keyword>
<dbReference type="CDD" id="cd12164">
    <property type="entry name" value="GDH_like_2"/>
    <property type="match status" value="1"/>
</dbReference>
<dbReference type="GO" id="GO:0016618">
    <property type="term" value="F:hydroxypyruvate reductase [NAD(P)H] activity"/>
    <property type="evidence" value="ECO:0007669"/>
    <property type="project" value="UniProtKB-EC"/>
</dbReference>
<keyword evidence="1 5" id="KW-0560">Oxidoreductase</keyword>
<evidence type="ECO:0000256" key="1">
    <source>
        <dbReference type="ARBA" id="ARBA00023002"/>
    </source>
</evidence>
<accession>A0A9W6CLQ4</accession>
<dbReference type="EMBL" id="BSDO01000001">
    <property type="protein sequence ID" value="GLI21549.1"/>
    <property type="molecule type" value="Genomic_DNA"/>
</dbReference>
<name>A0A9W6CLQ4_XANFL</name>
<dbReference type="Proteomes" id="UP001144397">
    <property type="component" value="Unassembled WGS sequence"/>
</dbReference>
<organism evidence="4 6">
    <name type="scientific">Xanthobacter flavus</name>
    <dbReference type="NCBI Taxonomy" id="281"/>
    <lineage>
        <taxon>Bacteria</taxon>
        <taxon>Pseudomonadati</taxon>
        <taxon>Pseudomonadota</taxon>
        <taxon>Alphaproteobacteria</taxon>
        <taxon>Hyphomicrobiales</taxon>
        <taxon>Xanthobacteraceae</taxon>
        <taxon>Xanthobacter</taxon>
    </lineage>
</organism>
<dbReference type="GO" id="GO:0051287">
    <property type="term" value="F:NAD binding"/>
    <property type="evidence" value="ECO:0007669"/>
    <property type="project" value="InterPro"/>
</dbReference>
<dbReference type="EC" id="1.1.1.79" evidence="5"/>
<dbReference type="PANTHER" id="PTHR43333:SF1">
    <property type="entry name" value="D-ISOMER SPECIFIC 2-HYDROXYACID DEHYDROGENASE NAD-BINDING DOMAIN-CONTAINING PROTEIN"/>
    <property type="match status" value="1"/>
</dbReference>
<reference evidence="5 7" key="2">
    <citation type="submission" date="2023-07" db="EMBL/GenBank/DDBJ databases">
        <title>Genomic Encyclopedia of Type Strains, Phase IV (KMG-IV): sequencing the most valuable type-strain genomes for metagenomic binning, comparative biology and taxonomic classification.</title>
        <authorList>
            <person name="Goeker M."/>
        </authorList>
    </citation>
    <scope>NUCLEOTIDE SEQUENCE [LARGE SCALE GENOMIC DNA]</scope>
    <source>
        <strain evidence="5 7">DSM 338</strain>
    </source>
</reference>